<evidence type="ECO:0000256" key="2">
    <source>
        <dbReference type="ARBA" id="ARBA00022519"/>
    </source>
</evidence>
<dbReference type="PANTHER" id="PTHR35851:SF1">
    <property type="entry name" value="CELL DIVISION PROTEIN FTSQ"/>
    <property type="match status" value="1"/>
</dbReference>
<keyword evidence="7" id="KW-0472">Membrane</keyword>
<dbReference type="RefSeq" id="WP_018303907.1">
    <property type="nucleotide sequence ID" value="NZ_KB902310.1"/>
</dbReference>
<dbReference type="Proteomes" id="UP000035100">
    <property type="component" value="Unassembled WGS sequence"/>
</dbReference>
<dbReference type="Gene3D" id="3.40.50.11690">
    <property type="entry name" value="Cell division protein FtsQ/DivIB"/>
    <property type="match status" value="1"/>
</dbReference>
<evidence type="ECO:0000256" key="1">
    <source>
        <dbReference type="ARBA" id="ARBA00022475"/>
    </source>
</evidence>
<dbReference type="GO" id="GO:0043093">
    <property type="term" value="P:FtsZ-dependent cytokinesis"/>
    <property type="evidence" value="ECO:0007669"/>
    <property type="project" value="UniProtKB-UniRule"/>
</dbReference>
<dbReference type="eggNOG" id="COG1589">
    <property type="taxonomic scope" value="Bacteria"/>
</dbReference>
<protein>
    <recommendedName>
        <fullName evidence="7">Cell division protein FtsQ</fullName>
    </recommendedName>
</protein>
<dbReference type="GO" id="GO:0005886">
    <property type="term" value="C:plasma membrane"/>
    <property type="evidence" value="ECO:0007669"/>
    <property type="project" value="UniProtKB-SubCell"/>
</dbReference>
<evidence type="ECO:0000256" key="7">
    <source>
        <dbReference type="HAMAP-Rule" id="MF_00911"/>
    </source>
</evidence>
<keyword evidence="1 7" id="KW-1003">Cell membrane</keyword>
<dbReference type="AlphaFoldDB" id="A0A0D0QCB4"/>
<comment type="caution">
    <text evidence="9">The sequence shown here is derived from an EMBL/GenBank/DDBJ whole genome shotgun (WGS) entry which is preliminary data.</text>
</comment>
<evidence type="ECO:0000256" key="4">
    <source>
        <dbReference type="ARBA" id="ARBA00022692"/>
    </source>
</evidence>
<dbReference type="HAMAP" id="MF_00911">
    <property type="entry name" value="FtsQ_subfam"/>
    <property type="match status" value="1"/>
</dbReference>
<dbReference type="PANTHER" id="PTHR35851">
    <property type="entry name" value="CELL DIVISION PROTEIN FTSQ"/>
    <property type="match status" value="1"/>
</dbReference>
<sequence length="303" mass="33276">MRSLSLPFPALSFRRRPDPVPGPRDPAPSRWGYRYQRLMLTPLFRATVRVGLPAFVVVFGAGLWFANEANRALVTDRIAAVRDQMESRPEFMVTGLDIDGADIALAAAISTTLGDLDVTFPVSSFDLDLEAIRAGVTDLTAVKDAVVRVRPGGTLSIEVNQRQPVAIWRHIDGLRLLDAEGVMTGMIVSRTDRPDLPLLAGDGARAATAEGMALIEAAAPLAERVRGLVRMGERRWDLMLDRDQRVLLPEENPVAALERLIALDDAQPFLERDISVIDLRNQQRITVRAGPMAADALRASDER</sequence>
<reference evidence="9 10" key="1">
    <citation type="submission" date="2013-01" db="EMBL/GenBank/DDBJ databases">
        <authorList>
            <person name="Fiebig A."/>
            <person name="Goeker M."/>
            <person name="Klenk H.-P.P."/>
        </authorList>
    </citation>
    <scope>NUCLEOTIDE SEQUENCE [LARGE SCALE GENOMIC DNA]</scope>
    <source>
        <strain evidence="9 10">DSM 24838</strain>
    </source>
</reference>
<dbReference type="InterPro" id="IPR026579">
    <property type="entry name" value="FtsQ"/>
</dbReference>
<dbReference type="GO" id="GO:0032153">
    <property type="term" value="C:cell division site"/>
    <property type="evidence" value="ECO:0007669"/>
    <property type="project" value="UniProtKB-UniRule"/>
</dbReference>
<name>A0A0D0QCB4_9RHOB</name>
<gene>
    <name evidence="7" type="primary">ftsQ</name>
    <name evidence="9" type="ORF">Wenmar_02859</name>
</gene>
<dbReference type="InterPro" id="IPR045335">
    <property type="entry name" value="FtsQ_C_sf"/>
</dbReference>
<keyword evidence="6 7" id="KW-0131">Cell cycle</keyword>
<evidence type="ECO:0000256" key="6">
    <source>
        <dbReference type="ARBA" id="ARBA00023306"/>
    </source>
</evidence>
<dbReference type="Pfam" id="PF03799">
    <property type="entry name" value="FtsQ_DivIB_C"/>
    <property type="match status" value="1"/>
</dbReference>
<organism evidence="9 10">
    <name type="scientific">Wenxinia marina DSM 24838</name>
    <dbReference type="NCBI Taxonomy" id="1123501"/>
    <lineage>
        <taxon>Bacteria</taxon>
        <taxon>Pseudomonadati</taxon>
        <taxon>Pseudomonadota</taxon>
        <taxon>Alphaproteobacteria</taxon>
        <taxon>Rhodobacterales</taxon>
        <taxon>Roseobacteraceae</taxon>
        <taxon>Wenxinia</taxon>
    </lineage>
</organism>
<comment type="subcellular location">
    <subcellularLocation>
        <location evidence="7">Cell inner membrane</location>
        <topology evidence="7">Single-pass type II membrane protein</topology>
    </subcellularLocation>
    <text evidence="7">Localizes to the division septum.</text>
</comment>
<dbReference type="STRING" id="1123501.Wenmar_02859"/>
<dbReference type="PATRIC" id="fig|1123501.6.peg.2975"/>
<keyword evidence="4 7" id="KW-0812">Transmembrane</keyword>
<evidence type="ECO:0000259" key="8">
    <source>
        <dbReference type="Pfam" id="PF03799"/>
    </source>
</evidence>
<evidence type="ECO:0000313" key="9">
    <source>
        <dbReference type="EMBL" id="KIQ68588.1"/>
    </source>
</evidence>
<comment type="function">
    <text evidence="7">Essential cell division protein.</text>
</comment>
<dbReference type="GO" id="GO:0090529">
    <property type="term" value="P:cell septum assembly"/>
    <property type="evidence" value="ECO:0007669"/>
    <property type="project" value="InterPro"/>
</dbReference>
<proteinExistence type="inferred from homology"/>
<evidence type="ECO:0000256" key="5">
    <source>
        <dbReference type="ARBA" id="ARBA00022989"/>
    </source>
</evidence>
<evidence type="ECO:0000256" key="3">
    <source>
        <dbReference type="ARBA" id="ARBA00022618"/>
    </source>
</evidence>
<accession>A0A0D0QCB4</accession>
<evidence type="ECO:0000313" key="10">
    <source>
        <dbReference type="Proteomes" id="UP000035100"/>
    </source>
</evidence>
<keyword evidence="3 7" id="KW-0132">Cell division</keyword>
<keyword evidence="2 7" id="KW-0997">Cell inner membrane</keyword>
<keyword evidence="10" id="KW-1185">Reference proteome</keyword>
<keyword evidence="5 7" id="KW-1133">Transmembrane helix</keyword>
<dbReference type="EMBL" id="AONG01000013">
    <property type="protein sequence ID" value="KIQ68588.1"/>
    <property type="molecule type" value="Genomic_DNA"/>
</dbReference>
<dbReference type="InterPro" id="IPR005548">
    <property type="entry name" value="Cell_div_FtsQ/DivIB_C"/>
</dbReference>
<comment type="similarity">
    <text evidence="7">Belongs to the FtsQ/DivIB family. FtsQ subfamily.</text>
</comment>
<feature type="domain" description="Cell division protein FtsQ/DivIB C-terminal" evidence="8">
    <location>
        <begin position="166"/>
        <end position="280"/>
    </location>
</feature>